<evidence type="ECO:0000256" key="2">
    <source>
        <dbReference type="ARBA" id="ARBA00042701"/>
    </source>
</evidence>
<evidence type="ECO:0000313" key="5">
    <source>
        <dbReference type="Proteomes" id="UP000278807"/>
    </source>
</evidence>
<dbReference type="InterPro" id="IPR000073">
    <property type="entry name" value="AB_hydrolase_1"/>
</dbReference>
<sequence length="229" mass="25215">MGSLFGEICHIFCCPPRPSHIVAKFAFLPPIPTYSIVQSSDGSECQINFKPEVGPIREYAKSTMKAFYTITKRKSRIACLYIRYSPTSSRHALSSSNHDDSSDRITILFSHGNAVDIGQMAGFLFSLSQRFEVNVLVYDYSGYGASTGQTLEANLYADAEAALAELVERFHCPLSRIVLYGQSIGTAPTVDLATRHLVAGVVLHSALMSGLRVVCPGTTRRFCFDPFNR</sequence>
<dbReference type="InterPro" id="IPR029058">
    <property type="entry name" value="AB_hydrolase_fold"/>
</dbReference>
<feature type="domain" description="AB hydrolase-1" evidence="3">
    <location>
        <begin position="107"/>
        <end position="209"/>
    </location>
</feature>
<organism evidence="6">
    <name type="scientific">Rodentolepis nana</name>
    <name type="common">Dwarf tapeworm</name>
    <name type="synonym">Hymenolepis nana</name>
    <dbReference type="NCBI Taxonomy" id="102285"/>
    <lineage>
        <taxon>Eukaryota</taxon>
        <taxon>Metazoa</taxon>
        <taxon>Spiralia</taxon>
        <taxon>Lophotrochozoa</taxon>
        <taxon>Platyhelminthes</taxon>
        <taxon>Cestoda</taxon>
        <taxon>Eucestoda</taxon>
        <taxon>Cyclophyllidea</taxon>
        <taxon>Hymenolepididae</taxon>
        <taxon>Rodentolepis</taxon>
    </lineage>
</organism>
<dbReference type="EMBL" id="UZAE01012488">
    <property type="protein sequence ID" value="VDO05378.1"/>
    <property type="molecule type" value="Genomic_DNA"/>
</dbReference>
<protein>
    <recommendedName>
        <fullName evidence="1">Protein ABHD13</fullName>
    </recommendedName>
    <alternativeName>
        <fullName evidence="2">Alpha/beta hydrolase domain-containing protein 13</fullName>
    </alternativeName>
</protein>
<gene>
    <name evidence="4" type="ORF">HNAJ_LOCUS9090</name>
</gene>
<dbReference type="STRING" id="102285.A0A0R3TNV3"/>
<evidence type="ECO:0000259" key="3">
    <source>
        <dbReference type="Pfam" id="PF12697"/>
    </source>
</evidence>
<evidence type="ECO:0000313" key="4">
    <source>
        <dbReference type="EMBL" id="VDO05378.1"/>
    </source>
</evidence>
<dbReference type="AlphaFoldDB" id="A0A0R3TNV3"/>
<proteinExistence type="predicted"/>
<dbReference type="Proteomes" id="UP000278807">
    <property type="component" value="Unassembled WGS sequence"/>
</dbReference>
<reference evidence="4 5" key="2">
    <citation type="submission" date="2018-11" db="EMBL/GenBank/DDBJ databases">
        <authorList>
            <consortium name="Pathogen Informatics"/>
        </authorList>
    </citation>
    <scope>NUCLEOTIDE SEQUENCE [LARGE SCALE GENOMIC DNA]</scope>
</reference>
<dbReference type="SUPFAM" id="SSF53474">
    <property type="entry name" value="alpha/beta-Hydrolases"/>
    <property type="match status" value="1"/>
</dbReference>
<dbReference type="Gene3D" id="3.40.50.1820">
    <property type="entry name" value="alpha/beta hydrolase"/>
    <property type="match status" value="1"/>
</dbReference>
<name>A0A0R3TNV3_RODNA</name>
<dbReference type="GO" id="GO:0008474">
    <property type="term" value="F:palmitoyl-(protein) hydrolase activity"/>
    <property type="evidence" value="ECO:0007669"/>
    <property type="project" value="TreeGrafter"/>
</dbReference>
<dbReference type="GO" id="GO:0010008">
    <property type="term" value="C:endosome membrane"/>
    <property type="evidence" value="ECO:0007669"/>
    <property type="project" value="TreeGrafter"/>
</dbReference>
<dbReference type="GO" id="GO:0005886">
    <property type="term" value="C:plasma membrane"/>
    <property type="evidence" value="ECO:0007669"/>
    <property type="project" value="TreeGrafter"/>
</dbReference>
<dbReference type="OrthoDB" id="446723at2759"/>
<dbReference type="Pfam" id="PF12697">
    <property type="entry name" value="Abhydrolase_6"/>
    <property type="match status" value="1"/>
</dbReference>
<evidence type="ECO:0000256" key="1">
    <source>
        <dbReference type="ARBA" id="ARBA00040125"/>
    </source>
</evidence>
<dbReference type="PANTHER" id="PTHR12277:SF81">
    <property type="entry name" value="PROTEIN ABHD13"/>
    <property type="match status" value="1"/>
</dbReference>
<dbReference type="WBParaSite" id="HNAJ_0000909401-mRNA-1">
    <property type="protein sequence ID" value="HNAJ_0000909401-mRNA-1"/>
    <property type="gene ID" value="HNAJ_0000909401"/>
</dbReference>
<reference evidence="6" key="1">
    <citation type="submission" date="2017-02" db="UniProtKB">
        <authorList>
            <consortium name="WormBaseParasite"/>
        </authorList>
    </citation>
    <scope>IDENTIFICATION</scope>
</reference>
<accession>A0A0R3TNV3</accession>
<keyword evidence="5" id="KW-1185">Reference proteome</keyword>
<evidence type="ECO:0000313" key="6">
    <source>
        <dbReference type="WBParaSite" id="HNAJ_0000909401-mRNA-1"/>
    </source>
</evidence>
<dbReference type="PANTHER" id="PTHR12277">
    <property type="entry name" value="ALPHA/BETA HYDROLASE DOMAIN-CONTAINING PROTEIN"/>
    <property type="match status" value="1"/>
</dbReference>